<dbReference type="RefSeq" id="WP_015944515.1">
    <property type="nucleotide sequence ID" value="NC_011830.1"/>
</dbReference>
<evidence type="ECO:0000256" key="3">
    <source>
        <dbReference type="SAM" id="SignalP"/>
    </source>
</evidence>
<feature type="chain" id="PRO_5002872818" evidence="3">
    <location>
        <begin position="31"/>
        <end position="706"/>
    </location>
</feature>
<evidence type="ECO:0000256" key="1">
    <source>
        <dbReference type="ARBA" id="ARBA00022658"/>
    </source>
</evidence>
<dbReference type="InterPro" id="IPR051553">
    <property type="entry name" value="Ran_GTPase-activating"/>
</dbReference>
<dbReference type="HOGENOM" id="CLU_390687_0_0_9"/>
<keyword evidence="3" id="KW-0732">Signal</keyword>
<evidence type="ECO:0000313" key="5">
    <source>
        <dbReference type="EMBL" id="ACL21316.1"/>
    </source>
</evidence>
<gene>
    <name evidence="5" type="ordered locus">Dhaf_3298</name>
</gene>
<keyword evidence="2" id="KW-0677">Repeat</keyword>
<dbReference type="InterPro" id="IPR007253">
    <property type="entry name" value="Cell_wall-bd_2"/>
</dbReference>
<dbReference type="Gene3D" id="2.130.10.30">
    <property type="entry name" value="Regulator of chromosome condensation 1/beta-lactamase-inhibitor protein II"/>
    <property type="match status" value="2"/>
</dbReference>
<dbReference type="InterPro" id="IPR009091">
    <property type="entry name" value="RCC1/BLIP-II"/>
</dbReference>
<feature type="domain" description="RCC1-like" evidence="4">
    <location>
        <begin position="48"/>
        <end position="360"/>
    </location>
</feature>
<evidence type="ECO:0000313" key="6">
    <source>
        <dbReference type="Proteomes" id="UP000007726"/>
    </source>
</evidence>
<keyword evidence="1" id="KW-0344">Guanine-nucleotide releasing factor</keyword>
<dbReference type="Proteomes" id="UP000007726">
    <property type="component" value="Chromosome"/>
</dbReference>
<organism evidence="5 6">
    <name type="scientific">Desulfitobacterium hafniense (strain DSM 10664 / DCB-2)</name>
    <dbReference type="NCBI Taxonomy" id="272564"/>
    <lineage>
        <taxon>Bacteria</taxon>
        <taxon>Bacillati</taxon>
        <taxon>Bacillota</taxon>
        <taxon>Clostridia</taxon>
        <taxon>Eubacteriales</taxon>
        <taxon>Desulfitobacteriaceae</taxon>
        <taxon>Desulfitobacterium</taxon>
    </lineage>
</organism>
<evidence type="ECO:0000256" key="2">
    <source>
        <dbReference type="ARBA" id="ARBA00022737"/>
    </source>
</evidence>
<dbReference type="GO" id="GO:0005737">
    <property type="term" value="C:cytoplasm"/>
    <property type="evidence" value="ECO:0007669"/>
    <property type="project" value="TreeGrafter"/>
</dbReference>
<dbReference type="Gene3D" id="3.40.50.12090">
    <property type="match status" value="2"/>
</dbReference>
<feature type="signal peptide" evidence="3">
    <location>
        <begin position="1"/>
        <end position="30"/>
    </location>
</feature>
<evidence type="ECO:0000259" key="4">
    <source>
        <dbReference type="Pfam" id="PF25390"/>
    </source>
</evidence>
<dbReference type="Pfam" id="PF25390">
    <property type="entry name" value="WD40_RLD"/>
    <property type="match status" value="1"/>
</dbReference>
<reference evidence="5 6" key="1">
    <citation type="journal article" date="2012" name="BMC Microbiol.">
        <title>Genome sequence of Desulfitobacterium hafniense DCB-2, a Gram-positive anaerobe capable of dehalogenation and metal reduction.</title>
        <authorList>
            <person name="Kim S.H."/>
            <person name="Harzman C."/>
            <person name="Davis J.K."/>
            <person name="Hutcheson R."/>
            <person name="Broderick J.B."/>
            <person name="Marsh T.L."/>
            <person name="Tiedje J.M."/>
        </authorList>
    </citation>
    <scope>NUCLEOTIDE SEQUENCE [LARGE SCALE GENOMIC DNA]</scope>
    <source>
        <strain evidence="6">DSM 10664 / DCB-2</strain>
    </source>
</reference>
<proteinExistence type="predicted"/>
<dbReference type="Pfam" id="PF04122">
    <property type="entry name" value="CW_binding_2"/>
    <property type="match status" value="3"/>
</dbReference>
<dbReference type="InterPro" id="IPR058923">
    <property type="entry name" value="RCC1-like_dom"/>
</dbReference>
<dbReference type="SUPFAM" id="SSF50985">
    <property type="entry name" value="RCC1/BLIP-II"/>
    <property type="match status" value="1"/>
</dbReference>
<dbReference type="EMBL" id="CP001336">
    <property type="protein sequence ID" value="ACL21316.1"/>
    <property type="molecule type" value="Genomic_DNA"/>
</dbReference>
<name>B8G2G6_DESHD</name>
<dbReference type="KEGG" id="dhd:Dhaf_3298"/>
<dbReference type="InterPro" id="IPR000408">
    <property type="entry name" value="Reg_chr_condens"/>
</dbReference>
<dbReference type="AlphaFoldDB" id="B8G2G6"/>
<dbReference type="PANTHER" id="PTHR45982">
    <property type="entry name" value="REGULATOR OF CHROMOSOME CONDENSATION"/>
    <property type="match status" value="1"/>
</dbReference>
<dbReference type="PROSITE" id="PS50012">
    <property type="entry name" value="RCC1_3"/>
    <property type="match status" value="5"/>
</dbReference>
<dbReference type="PRINTS" id="PR00633">
    <property type="entry name" value="RCCNDNSATION"/>
</dbReference>
<sequence>MKVKYFSKKISIVLALLVMFSSLPNVPVSADPNPLNAVIPKYQEERQFGFSAGGLHTVWFDTSHGGDVTASGNNDYGQLGDGTTISRSLPVTINNLYSRVADISAGGTHNLALIDDQTVRAWGNNQKGQLGIGSDINSLIPVEVPGLSEIIAISSGFDFSLALKNDGTVYSFGSNEFNQLGDSSVGSRNTPAQIPGLDSIVAIAAGGTHALALHMDGSVYAWGSNERGELGDGGSASGYQPVKIASLSNITAISAGLRHCLALGADGSVYAWGDNSLGQLGDPKISDYSNVPIKVQGIKAAFRIAAGYNSSFIIAQQNATYGFGDNSANQINSSAVENLSSPTLLNIKASFISPGWGHTVSRGFLGNDNGVDNWSWGYNQFGQTGNGLTEHVLNPTAPYSGTNRQPVFFRISGANRFKTAVAISIEGWDYGAATVVLARADNFPDALAGTPLAYGLNAPILLTDSARLSNDTKDELDRLAPQNIIILGQEGAISSSIEKDLQKHYKVTRVGGQDRYETAAAIAQYMHDHHLILGNKAVIAYGENFPDALAVSSVAAHAHMPILLTKKDVLADAAGEALKRLGINETFIVGGTGVVGTAVESSLPLPTRYSGNDRYATAIAIANGMGTDPYLVYLATGTNFPDALAGSVLAARSNSPIILVNSSSGAEAAAQWFWWNSRDIKQSYVLGGSGAVPDSVIESIYSRIGY</sequence>
<dbReference type="GO" id="GO:0005085">
    <property type="term" value="F:guanyl-nucleotide exchange factor activity"/>
    <property type="evidence" value="ECO:0007669"/>
    <property type="project" value="TreeGrafter"/>
</dbReference>
<dbReference type="PANTHER" id="PTHR45982:SF1">
    <property type="entry name" value="REGULATOR OF CHROMOSOME CONDENSATION"/>
    <property type="match status" value="1"/>
</dbReference>
<protein>
    <submittedName>
        <fullName evidence="5">Putative cell wall binding repeat 2-containing protein</fullName>
    </submittedName>
</protein>
<accession>B8G2G6</accession>